<gene>
    <name evidence="1" type="ORF">FQN60_015273</name>
</gene>
<reference evidence="1 2" key="1">
    <citation type="submission" date="2019-08" db="EMBL/GenBank/DDBJ databases">
        <title>A chromosome-level genome assembly, high-density linkage maps, and genome scans reveal the genomic architecture of hybrid incompatibilities underlying speciation via character displacement in darters (Percidae: Etheostominae).</title>
        <authorList>
            <person name="Moran R.L."/>
            <person name="Catchen J.M."/>
            <person name="Fuller R.C."/>
        </authorList>
    </citation>
    <scope>NUCLEOTIDE SEQUENCE [LARGE SCALE GENOMIC DNA]</scope>
    <source>
        <strain evidence="1">EspeVRDwgs_2016</strain>
        <tissue evidence="1">Muscle</tissue>
    </source>
</reference>
<dbReference type="EMBL" id="VOFY01000017">
    <property type="protein sequence ID" value="KAA8584065.1"/>
    <property type="molecule type" value="Genomic_DNA"/>
</dbReference>
<sequence length="157" mass="17082">MMLNAALNHCRKEWPTHTAPDPRKRPTNVLLSTESLQDSRDSGSLSRRAAVGFSSGCSEGQRTWTGLKASIISVCTEWGTAQESCLAGRPGEFAELLSGCLRLLQTPLVVSSFPPDSVLLGLEPLVVLKLNRDTVPPPAYPPLSYLLQVGMTLPEWH</sequence>
<name>A0A5J5CUS5_9PERO</name>
<evidence type="ECO:0000313" key="1">
    <source>
        <dbReference type="EMBL" id="KAA8584065.1"/>
    </source>
</evidence>
<organism evidence="1 2">
    <name type="scientific">Etheostoma spectabile</name>
    <name type="common">orangethroat darter</name>
    <dbReference type="NCBI Taxonomy" id="54343"/>
    <lineage>
        <taxon>Eukaryota</taxon>
        <taxon>Metazoa</taxon>
        <taxon>Chordata</taxon>
        <taxon>Craniata</taxon>
        <taxon>Vertebrata</taxon>
        <taxon>Euteleostomi</taxon>
        <taxon>Actinopterygii</taxon>
        <taxon>Neopterygii</taxon>
        <taxon>Teleostei</taxon>
        <taxon>Neoteleostei</taxon>
        <taxon>Acanthomorphata</taxon>
        <taxon>Eupercaria</taxon>
        <taxon>Perciformes</taxon>
        <taxon>Percoidei</taxon>
        <taxon>Percidae</taxon>
        <taxon>Etheostomatinae</taxon>
        <taxon>Etheostoma</taxon>
    </lineage>
</organism>
<proteinExistence type="predicted"/>
<dbReference type="AlphaFoldDB" id="A0A5J5CUS5"/>
<protein>
    <submittedName>
        <fullName evidence="1">Uncharacterized protein</fullName>
    </submittedName>
</protein>
<accession>A0A5J5CUS5</accession>
<comment type="caution">
    <text evidence="1">The sequence shown here is derived from an EMBL/GenBank/DDBJ whole genome shotgun (WGS) entry which is preliminary data.</text>
</comment>
<keyword evidence="2" id="KW-1185">Reference proteome</keyword>
<feature type="non-terminal residue" evidence="1">
    <location>
        <position position="157"/>
    </location>
</feature>
<evidence type="ECO:0000313" key="2">
    <source>
        <dbReference type="Proteomes" id="UP000327493"/>
    </source>
</evidence>
<dbReference type="Proteomes" id="UP000327493">
    <property type="component" value="Chromosome 17"/>
</dbReference>